<dbReference type="GO" id="GO:0016787">
    <property type="term" value="F:hydrolase activity"/>
    <property type="evidence" value="ECO:0007669"/>
    <property type="project" value="UniProtKB-KW"/>
</dbReference>
<dbReference type="PANTHER" id="PTHR43798">
    <property type="entry name" value="MONOACYLGLYCEROL LIPASE"/>
    <property type="match status" value="1"/>
</dbReference>
<comment type="caution">
    <text evidence="2">The sequence shown here is derived from an EMBL/GenBank/DDBJ whole genome shotgun (WGS) entry which is preliminary data.</text>
</comment>
<gene>
    <name evidence="2" type="ORF">CFN78_13380</name>
</gene>
<reference evidence="2 3" key="1">
    <citation type="submission" date="2017-07" db="EMBL/GenBank/DDBJ databases">
        <title>Amycolatopsis antarcticus sp. nov., isolated from the surface of an Antarcticus brown macroalga.</title>
        <authorList>
            <person name="Wang J."/>
            <person name="Leiva S."/>
            <person name="Huang J."/>
            <person name="Huang Y."/>
        </authorList>
    </citation>
    <scope>NUCLEOTIDE SEQUENCE [LARGE SCALE GENOMIC DNA]</scope>
    <source>
        <strain evidence="2 3">AU-G6</strain>
    </source>
</reference>
<sequence>MVRTSTVPSEPAGRLVDVGDGKRHALIRGRTTTAPTVVFESGLASPLQTWSWVQESLAADTRTISYERAGCGWSDTGKGPRSIPRLAEDLDRVLDGLEVNEPVVLVAHSFGGLVARRLADTRPERVAGVLFVDAMHPEELRRSATQRRGTAWLEQSLKVSALKAMTGFGKRQIDERFTDLPPTAAQHARSRLHVGAMWRSAAAELVSWKNADPAELVTGRFPRGAPVGVVISGESLRNDVAHRKLQDELLQLSDQSFASVVREASHFGLLLAQEWAAAVTKATRDVLGLVAGVPASGQQPVDKAQGGGQGDV</sequence>
<dbReference type="Proteomes" id="UP000242444">
    <property type="component" value="Unassembled WGS sequence"/>
</dbReference>
<evidence type="ECO:0000259" key="1">
    <source>
        <dbReference type="Pfam" id="PF12697"/>
    </source>
</evidence>
<name>A0A263D2Z3_9PSEU</name>
<dbReference type="SUPFAM" id="SSF53474">
    <property type="entry name" value="alpha/beta-Hydrolases"/>
    <property type="match status" value="1"/>
</dbReference>
<evidence type="ECO:0000313" key="2">
    <source>
        <dbReference type="EMBL" id="OZM72833.1"/>
    </source>
</evidence>
<dbReference type="EMBL" id="NKYE01000007">
    <property type="protein sequence ID" value="OZM72833.1"/>
    <property type="molecule type" value="Genomic_DNA"/>
</dbReference>
<dbReference type="Pfam" id="PF12697">
    <property type="entry name" value="Abhydrolase_6"/>
    <property type="match status" value="1"/>
</dbReference>
<dbReference type="InterPro" id="IPR029058">
    <property type="entry name" value="AB_hydrolase_fold"/>
</dbReference>
<proteinExistence type="predicted"/>
<dbReference type="PANTHER" id="PTHR43798:SF33">
    <property type="entry name" value="HYDROLASE, PUTATIVE (AFU_ORTHOLOGUE AFUA_2G14860)-RELATED"/>
    <property type="match status" value="1"/>
</dbReference>
<dbReference type="RefSeq" id="WP_094863310.1">
    <property type="nucleotide sequence ID" value="NZ_NKYE01000007.1"/>
</dbReference>
<protein>
    <submittedName>
        <fullName evidence="2">Alpha/beta hydrolase</fullName>
    </submittedName>
</protein>
<keyword evidence="2" id="KW-0378">Hydrolase</keyword>
<dbReference type="InParanoid" id="A0A263D2Z3"/>
<accession>A0A263D2Z3</accession>
<dbReference type="OrthoDB" id="7185741at2"/>
<dbReference type="Gene3D" id="3.40.50.1820">
    <property type="entry name" value="alpha/beta hydrolase"/>
    <property type="match status" value="1"/>
</dbReference>
<evidence type="ECO:0000313" key="3">
    <source>
        <dbReference type="Proteomes" id="UP000242444"/>
    </source>
</evidence>
<dbReference type="GO" id="GO:0016020">
    <property type="term" value="C:membrane"/>
    <property type="evidence" value="ECO:0007669"/>
    <property type="project" value="TreeGrafter"/>
</dbReference>
<keyword evidence="3" id="KW-1185">Reference proteome</keyword>
<dbReference type="InterPro" id="IPR050266">
    <property type="entry name" value="AB_hydrolase_sf"/>
</dbReference>
<feature type="domain" description="AB hydrolase-1" evidence="1">
    <location>
        <begin position="50"/>
        <end position="277"/>
    </location>
</feature>
<dbReference type="InterPro" id="IPR000073">
    <property type="entry name" value="AB_hydrolase_1"/>
</dbReference>
<organism evidence="2 3">
    <name type="scientific">Amycolatopsis antarctica</name>
    <dbReference type="NCBI Taxonomy" id="1854586"/>
    <lineage>
        <taxon>Bacteria</taxon>
        <taxon>Bacillati</taxon>
        <taxon>Actinomycetota</taxon>
        <taxon>Actinomycetes</taxon>
        <taxon>Pseudonocardiales</taxon>
        <taxon>Pseudonocardiaceae</taxon>
        <taxon>Amycolatopsis</taxon>
    </lineage>
</organism>
<dbReference type="AlphaFoldDB" id="A0A263D2Z3"/>